<dbReference type="EMBL" id="BMAO01007414">
    <property type="protein sequence ID" value="GFR15762.1"/>
    <property type="molecule type" value="Genomic_DNA"/>
</dbReference>
<accession>A0A8X6LPE3</accession>
<sequence>MSVFPVKRIRSSLNCKLRFFHVSSLLRCLQAATPRRLECGCQFESPGAGLLKWSNDPSSFVEGGSLLSFSSLLLSSNSFIRSCRYG</sequence>
<reference evidence="1" key="1">
    <citation type="submission" date="2020-07" db="EMBL/GenBank/DDBJ databases">
        <title>Multicomponent nature underlies the extraordinary mechanical properties of spider dragline silk.</title>
        <authorList>
            <person name="Kono N."/>
            <person name="Nakamura H."/>
            <person name="Mori M."/>
            <person name="Yoshida Y."/>
            <person name="Ohtoshi R."/>
            <person name="Malay A.D."/>
            <person name="Moran D.A.P."/>
            <person name="Tomita M."/>
            <person name="Numata K."/>
            <person name="Arakawa K."/>
        </authorList>
    </citation>
    <scope>NUCLEOTIDE SEQUENCE</scope>
</reference>
<comment type="caution">
    <text evidence="1">The sequence shown here is derived from an EMBL/GenBank/DDBJ whole genome shotgun (WGS) entry which is preliminary data.</text>
</comment>
<dbReference type="Proteomes" id="UP000887116">
    <property type="component" value="Unassembled WGS sequence"/>
</dbReference>
<dbReference type="AlphaFoldDB" id="A0A8X6LPE3"/>
<keyword evidence="2" id="KW-1185">Reference proteome</keyword>
<evidence type="ECO:0000313" key="1">
    <source>
        <dbReference type="EMBL" id="GFR15762.1"/>
    </source>
</evidence>
<gene>
    <name evidence="1" type="ORF">TNCT_232601</name>
</gene>
<protein>
    <submittedName>
        <fullName evidence="1">Uncharacterized protein</fullName>
    </submittedName>
</protein>
<proteinExistence type="predicted"/>
<organism evidence="1 2">
    <name type="scientific">Trichonephila clavata</name>
    <name type="common">Joro spider</name>
    <name type="synonym">Nephila clavata</name>
    <dbReference type="NCBI Taxonomy" id="2740835"/>
    <lineage>
        <taxon>Eukaryota</taxon>
        <taxon>Metazoa</taxon>
        <taxon>Ecdysozoa</taxon>
        <taxon>Arthropoda</taxon>
        <taxon>Chelicerata</taxon>
        <taxon>Arachnida</taxon>
        <taxon>Araneae</taxon>
        <taxon>Araneomorphae</taxon>
        <taxon>Entelegynae</taxon>
        <taxon>Araneoidea</taxon>
        <taxon>Nephilidae</taxon>
        <taxon>Trichonephila</taxon>
    </lineage>
</organism>
<evidence type="ECO:0000313" key="2">
    <source>
        <dbReference type="Proteomes" id="UP000887116"/>
    </source>
</evidence>
<name>A0A8X6LPE3_TRICU</name>